<sequence>MVLLPNALKIRSNHLLLLSISPTTMKKLILFLYLLHFNAVAQIEPYVQEVEEACTVFSSLWNKNLYAPLLFVEPQSRKIYTIKPGESLVEGILPDSVNLGNTSIHWNGTHWAMLILPLPQDKTGRIQLLTHELFHRAQKDLGFEQNNPDCSHLNDKDGRIYLRLELEALKLALEETTRQDFHLQNALYFRQKRHSLYPAKVQNENLLEMNEGLAEFTGIIHSNRTKQDTKTYFRSAIDRFIKSPTYVRSFAYQTIPVYGYLLRQKDVKWNQKLNNDSNLTQIFLDAWGTAVADENVYQGALIREEEEIRAETNRKRALAYKAQLIDQAHVVLPLEKMNISFDPRNIFPLPPYGTVYPTLTVIDNWGKLTVNSEALISEDWKEVRVSLPKYNPQMNLVQGEGWELNLNEDYSLIESDKGTFTISKKSP</sequence>
<proteinExistence type="predicted"/>
<evidence type="ECO:0000313" key="2">
    <source>
        <dbReference type="Proteomes" id="UP000007435"/>
    </source>
</evidence>
<dbReference type="HOGENOM" id="CLU_052329_0_0_10"/>
<keyword evidence="2" id="KW-1185">Reference proteome</keyword>
<dbReference type="EMBL" id="CP002305">
    <property type="protein sequence ID" value="ADQ16340.1"/>
    <property type="molecule type" value="Genomic_DNA"/>
</dbReference>
<protein>
    <submittedName>
        <fullName evidence="1">Uncharacterized protein</fullName>
    </submittedName>
</protein>
<reference evidence="1 2" key="2">
    <citation type="journal article" date="2011" name="Stand. Genomic Sci.">
        <title>Complete genome sequence of Leadbetterella byssophila type strain (4M15).</title>
        <authorList>
            <person name="Abt B."/>
            <person name="Teshima H."/>
            <person name="Lucas S."/>
            <person name="Lapidus A."/>
            <person name="Del Rio T.G."/>
            <person name="Nolan M."/>
            <person name="Tice H."/>
            <person name="Cheng J.F."/>
            <person name="Pitluck S."/>
            <person name="Liolios K."/>
            <person name="Pagani I."/>
            <person name="Ivanova N."/>
            <person name="Mavromatis K."/>
            <person name="Pati A."/>
            <person name="Tapia R."/>
            <person name="Han C."/>
            <person name="Goodwin L."/>
            <person name="Chen A."/>
            <person name="Palaniappan K."/>
            <person name="Land M."/>
            <person name="Hauser L."/>
            <person name="Chang Y.J."/>
            <person name="Jeffries C.D."/>
            <person name="Rohde M."/>
            <person name="Goker M."/>
            <person name="Tindall B.J."/>
            <person name="Detter J.C."/>
            <person name="Woyke T."/>
            <person name="Bristow J."/>
            <person name="Eisen J.A."/>
            <person name="Markowitz V."/>
            <person name="Hugenholtz P."/>
            <person name="Klenk H.P."/>
            <person name="Kyrpides N.C."/>
        </authorList>
    </citation>
    <scope>NUCLEOTIDE SEQUENCE [LARGE SCALE GENOMIC DNA]</scope>
    <source>
        <strain evidence="2">DSM 17132 / JCM 16389 / KACC 11308 / NBRC 106382 / 4M15</strain>
    </source>
</reference>
<dbReference type="AlphaFoldDB" id="E4RY12"/>
<evidence type="ECO:0000313" key="1">
    <source>
        <dbReference type="EMBL" id="ADQ16340.1"/>
    </source>
</evidence>
<dbReference type="Proteomes" id="UP000007435">
    <property type="component" value="Chromosome"/>
</dbReference>
<name>E4RY12_LEAB4</name>
<reference key="1">
    <citation type="submission" date="2010-11" db="EMBL/GenBank/DDBJ databases">
        <title>The complete genome of Leadbetterella byssophila DSM 17132.</title>
        <authorList>
            <consortium name="US DOE Joint Genome Institute (JGI-PGF)"/>
            <person name="Lucas S."/>
            <person name="Copeland A."/>
            <person name="Lapidus A."/>
            <person name="Glavina del Rio T."/>
            <person name="Dalin E."/>
            <person name="Tice H."/>
            <person name="Bruce D."/>
            <person name="Goodwin L."/>
            <person name="Pitluck S."/>
            <person name="Kyrpides N."/>
            <person name="Mavromatis K."/>
            <person name="Ivanova N."/>
            <person name="Teshima H."/>
            <person name="Brettin T."/>
            <person name="Detter J.C."/>
            <person name="Han C."/>
            <person name="Tapia R."/>
            <person name="Land M."/>
            <person name="Hauser L."/>
            <person name="Markowitz V."/>
            <person name="Cheng J.-F."/>
            <person name="Hugenholtz P."/>
            <person name="Woyke T."/>
            <person name="Wu D."/>
            <person name="Tindall B."/>
            <person name="Pomrenke H.G."/>
            <person name="Brambilla E."/>
            <person name="Klenk H.-P."/>
            <person name="Eisen J.A."/>
        </authorList>
    </citation>
    <scope>NUCLEOTIDE SEQUENCE [LARGE SCALE GENOMIC DNA]</scope>
    <source>
        <strain>DSM 17132</strain>
    </source>
</reference>
<dbReference type="KEGG" id="lby:Lbys_0576"/>
<gene>
    <name evidence="1" type="ordered locus">Lbys_0576</name>
</gene>
<dbReference type="eggNOG" id="ENOG502Z9XA">
    <property type="taxonomic scope" value="Bacteria"/>
</dbReference>
<organism evidence="1 2">
    <name type="scientific">Leadbetterella byssophila (strain DSM 17132 / JCM 16389 / KACC 11308 / NBRC 106382 / 4M15)</name>
    <dbReference type="NCBI Taxonomy" id="649349"/>
    <lineage>
        <taxon>Bacteria</taxon>
        <taxon>Pseudomonadati</taxon>
        <taxon>Bacteroidota</taxon>
        <taxon>Cytophagia</taxon>
        <taxon>Cytophagales</taxon>
        <taxon>Leadbetterellaceae</taxon>
        <taxon>Leadbetterella</taxon>
    </lineage>
</organism>
<accession>E4RY12</accession>